<name>A0A2W5S7L8_CERSP</name>
<organism evidence="1 2">
    <name type="scientific">Cereibacter sphaeroides</name>
    <name type="common">Rhodobacter sphaeroides</name>
    <dbReference type="NCBI Taxonomy" id="1063"/>
    <lineage>
        <taxon>Bacteria</taxon>
        <taxon>Pseudomonadati</taxon>
        <taxon>Pseudomonadota</taxon>
        <taxon>Alphaproteobacteria</taxon>
        <taxon>Rhodobacterales</taxon>
        <taxon>Paracoccaceae</taxon>
        <taxon>Cereibacter</taxon>
    </lineage>
</organism>
<accession>A0A2W5S7L8</accession>
<gene>
    <name evidence="1" type="ORF">DI533_20510</name>
</gene>
<dbReference type="EMBL" id="QFQS01000010">
    <property type="protein sequence ID" value="PZQ95045.1"/>
    <property type="molecule type" value="Genomic_DNA"/>
</dbReference>
<sequence>MAKKVGPNQGLNYGWVRGEDFWGGPVNDDFVMLDTLLHPYVTSMTFTAPPAEVEEGDRYIIGQNATGQWSGHDGDLTAFVEGAWLFFTPRKGWRFRLESTNQFVWYNGTNWQDEYTGEDPVDPGPDPSIKPTAYDIAVTVSDSLYADEALVHLPILDALMLPANMAGSSLDMIAASTVYAQLRVQRNGQNVGTITVDIGSYSATFATAGGNAAPFGKGDKLTIRGPSTAVTAFKDFGFVIRLNFV</sequence>
<dbReference type="Proteomes" id="UP000248975">
    <property type="component" value="Unassembled WGS sequence"/>
</dbReference>
<evidence type="ECO:0000313" key="2">
    <source>
        <dbReference type="Proteomes" id="UP000248975"/>
    </source>
</evidence>
<evidence type="ECO:0000313" key="1">
    <source>
        <dbReference type="EMBL" id="PZQ95045.1"/>
    </source>
</evidence>
<proteinExistence type="predicted"/>
<evidence type="ECO:0008006" key="3">
    <source>
        <dbReference type="Google" id="ProtNLM"/>
    </source>
</evidence>
<protein>
    <recommendedName>
        <fullName evidence="3">DUF2793 domain-containing protein</fullName>
    </recommendedName>
</protein>
<comment type="caution">
    <text evidence="1">The sequence shown here is derived from an EMBL/GenBank/DDBJ whole genome shotgun (WGS) entry which is preliminary data.</text>
</comment>
<dbReference type="AlphaFoldDB" id="A0A2W5S7L8"/>
<dbReference type="InterPro" id="IPR021251">
    <property type="entry name" value="DUF2793"/>
</dbReference>
<dbReference type="Pfam" id="PF10983">
    <property type="entry name" value="DUF2793"/>
    <property type="match status" value="1"/>
</dbReference>
<reference evidence="1 2" key="1">
    <citation type="submission" date="2017-08" db="EMBL/GenBank/DDBJ databases">
        <title>Infants hospitalized years apart are colonized by the same room-sourced microbial strains.</title>
        <authorList>
            <person name="Brooks B."/>
            <person name="Olm M.R."/>
            <person name="Firek B.A."/>
            <person name="Baker R."/>
            <person name="Thomas B.C."/>
            <person name="Morowitz M.J."/>
            <person name="Banfield J.F."/>
        </authorList>
    </citation>
    <scope>NUCLEOTIDE SEQUENCE [LARGE SCALE GENOMIC DNA]</scope>
    <source>
        <strain evidence="1">S2_003_000_R2_11</strain>
    </source>
</reference>